<dbReference type="InParanoid" id="A0A2H3CMI1"/>
<dbReference type="Proteomes" id="UP000217790">
    <property type="component" value="Unassembled WGS sequence"/>
</dbReference>
<evidence type="ECO:0000313" key="1">
    <source>
        <dbReference type="EMBL" id="PBK84271.1"/>
    </source>
</evidence>
<accession>A0A2H3CMI1</accession>
<sequence>MAVTLMWESMPKHTGNCSHLVEKIQTTLTRFFLDLLSFNSVALPSLLPLYGDELQFYCGAASAIPPLHIIVMDGWKVGLRARRPSKDSLFPVVRNGKETTIQGYVLCYKMLTHTITVWAETVNVTSMVFWTKVTLDTQISEPVLHLYFFQIPNLYTVQLWYPYEPSCNFVDTDNGVDMSIVISVMVQCSAHQQQHEYQAMSND</sequence>
<dbReference type="EMBL" id="KZ293699">
    <property type="protein sequence ID" value="PBK84271.1"/>
    <property type="molecule type" value="Genomic_DNA"/>
</dbReference>
<organism evidence="1 2">
    <name type="scientific">Armillaria gallica</name>
    <name type="common">Bulbous honey fungus</name>
    <name type="synonym">Armillaria bulbosa</name>
    <dbReference type="NCBI Taxonomy" id="47427"/>
    <lineage>
        <taxon>Eukaryota</taxon>
        <taxon>Fungi</taxon>
        <taxon>Dikarya</taxon>
        <taxon>Basidiomycota</taxon>
        <taxon>Agaricomycotina</taxon>
        <taxon>Agaricomycetes</taxon>
        <taxon>Agaricomycetidae</taxon>
        <taxon>Agaricales</taxon>
        <taxon>Marasmiineae</taxon>
        <taxon>Physalacriaceae</taxon>
        <taxon>Armillaria</taxon>
    </lineage>
</organism>
<evidence type="ECO:0000313" key="2">
    <source>
        <dbReference type="Proteomes" id="UP000217790"/>
    </source>
</evidence>
<name>A0A2H3CMI1_ARMGA</name>
<reference evidence="2" key="1">
    <citation type="journal article" date="2017" name="Nat. Ecol. Evol.">
        <title>Genome expansion and lineage-specific genetic innovations in the forest pathogenic fungi Armillaria.</title>
        <authorList>
            <person name="Sipos G."/>
            <person name="Prasanna A.N."/>
            <person name="Walter M.C."/>
            <person name="O'Connor E."/>
            <person name="Balint B."/>
            <person name="Krizsan K."/>
            <person name="Kiss B."/>
            <person name="Hess J."/>
            <person name="Varga T."/>
            <person name="Slot J."/>
            <person name="Riley R."/>
            <person name="Boka B."/>
            <person name="Rigling D."/>
            <person name="Barry K."/>
            <person name="Lee J."/>
            <person name="Mihaltcheva S."/>
            <person name="LaButti K."/>
            <person name="Lipzen A."/>
            <person name="Waldron R."/>
            <person name="Moloney N.M."/>
            <person name="Sperisen C."/>
            <person name="Kredics L."/>
            <person name="Vagvoelgyi C."/>
            <person name="Patrignani A."/>
            <person name="Fitzpatrick D."/>
            <person name="Nagy I."/>
            <person name="Doyle S."/>
            <person name="Anderson J.B."/>
            <person name="Grigoriev I.V."/>
            <person name="Gueldener U."/>
            <person name="Muensterkoetter M."/>
            <person name="Nagy L.G."/>
        </authorList>
    </citation>
    <scope>NUCLEOTIDE SEQUENCE [LARGE SCALE GENOMIC DNA]</scope>
    <source>
        <strain evidence="2">Ar21-2</strain>
    </source>
</reference>
<protein>
    <submittedName>
        <fullName evidence="1">Uncharacterized protein</fullName>
    </submittedName>
</protein>
<dbReference type="AlphaFoldDB" id="A0A2H3CMI1"/>
<gene>
    <name evidence="1" type="ORF">ARMGADRAFT_1037207</name>
</gene>
<proteinExistence type="predicted"/>
<keyword evidence="2" id="KW-1185">Reference proteome</keyword>